<feature type="transmembrane region" description="Helical" evidence="1">
    <location>
        <begin position="257"/>
        <end position="277"/>
    </location>
</feature>
<keyword evidence="1" id="KW-0812">Transmembrane</keyword>
<feature type="transmembrane region" description="Helical" evidence="1">
    <location>
        <begin position="289"/>
        <end position="308"/>
    </location>
</feature>
<organism evidence="2">
    <name type="scientific">Paramoeba aestuarina</name>
    <dbReference type="NCBI Taxonomy" id="180227"/>
    <lineage>
        <taxon>Eukaryota</taxon>
        <taxon>Amoebozoa</taxon>
        <taxon>Discosea</taxon>
        <taxon>Flabellinia</taxon>
        <taxon>Dactylopodida</taxon>
        <taxon>Paramoebidae</taxon>
        <taxon>Paramoeba</taxon>
    </lineage>
</organism>
<evidence type="ECO:0000256" key="1">
    <source>
        <dbReference type="SAM" id="Phobius"/>
    </source>
</evidence>
<feature type="transmembrane region" description="Helical" evidence="1">
    <location>
        <begin position="126"/>
        <end position="149"/>
    </location>
</feature>
<name>A0A7S4P8D9_9EUKA</name>
<reference evidence="2" key="1">
    <citation type="submission" date="2021-01" db="EMBL/GenBank/DDBJ databases">
        <authorList>
            <person name="Corre E."/>
            <person name="Pelletier E."/>
            <person name="Niang G."/>
            <person name="Scheremetjew M."/>
            <person name="Finn R."/>
            <person name="Kale V."/>
            <person name="Holt S."/>
            <person name="Cochrane G."/>
            <person name="Meng A."/>
            <person name="Brown T."/>
            <person name="Cohen L."/>
        </authorList>
    </citation>
    <scope>NUCLEOTIDE SEQUENCE</scope>
    <source>
        <strain evidence="2">SoJaBio B1-5/56/2</strain>
    </source>
</reference>
<protein>
    <submittedName>
        <fullName evidence="2">Uncharacterized protein</fullName>
    </submittedName>
</protein>
<accession>A0A7S4P8D9</accession>
<dbReference type="AlphaFoldDB" id="A0A7S4P8D9"/>
<proteinExistence type="predicted"/>
<evidence type="ECO:0000313" key="2">
    <source>
        <dbReference type="EMBL" id="CAE2326818.1"/>
    </source>
</evidence>
<dbReference type="EMBL" id="HBKR01031091">
    <property type="protein sequence ID" value="CAE2326818.1"/>
    <property type="molecule type" value="Transcribed_RNA"/>
</dbReference>
<feature type="transmembrane region" description="Helical" evidence="1">
    <location>
        <begin position="155"/>
        <end position="174"/>
    </location>
</feature>
<keyword evidence="1" id="KW-0472">Membrane</keyword>
<keyword evidence="1" id="KW-1133">Transmembrane helix</keyword>
<sequence>MSGGPTGYIFFEKKEEEKEKEKEINPKKNVPFVKRLWCLCEYFEALTYAICIIYVETEEISKQHLGTDVAIVNIKKPTGDALDNLPATTFVKMVEDLPKPDADEELTTKCHVLDVMRHALCVNSPSTYITVGFTLSFVLASVCLIVALFVESDVLWKLAVFLLIDGLLNLLLLIPFPRGGVFSFRLVLCVLVVPVIIYFRLEGGLVFFILFLLYILLRFLFSFCCLVIPFPLSVVSTGWLFSRIIFFFFPFPFFDGWFLSFGMVFYYLVCALGLLLLSLFTERTAWIEMGLMFFVFLFSVVVECAKWGEQYPPRILLETRKAFFKEKK</sequence>
<gene>
    <name evidence="2" type="ORF">NAES01612_LOCUS20418</name>
</gene>